<proteinExistence type="predicted"/>
<dbReference type="AlphaFoldDB" id="A0A518IZ05"/>
<evidence type="ECO:0000313" key="1">
    <source>
        <dbReference type="EMBL" id="QDV58326.1"/>
    </source>
</evidence>
<evidence type="ECO:0000313" key="2">
    <source>
        <dbReference type="Proteomes" id="UP000316770"/>
    </source>
</evidence>
<name>A0A518IZ05_9BACT</name>
<sequence length="72" mass="8352">MPRYWWLISKQFNCVDIATLFGRTRAAGYARAETRKYDTTCLSQQSWDHLARLAIGERLVAVGAMERQLFVI</sequence>
<protein>
    <submittedName>
        <fullName evidence="1">Uncharacterized protein</fullName>
    </submittedName>
</protein>
<accession>A0A518IZ05</accession>
<dbReference type="EMBL" id="CP036318">
    <property type="protein sequence ID" value="QDV58326.1"/>
    <property type="molecule type" value="Genomic_DNA"/>
</dbReference>
<gene>
    <name evidence="1" type="ORF">Mal33_43440</name>
</gene>
<dbReference type="Proteomes" id="UP000316770">
    <property type="component" value="Chromosome"/>
</dbReference>
<keyword evidence="2" id="KW-1185">Reference proteome</keyword>
<reference evidence="1 2" key="1">
    <citation type="submission" date="2019-02" db="EMBL/GenBank/DDBJ databases">
        <title>Deep-cultivation of Planctomycetes and their phenomic and genomic characterization uncovers novel biology.</title>
        <authorList>
            <person name="Wiegand S."/>
            <person name="Jogler M."/>
            <person name="Boedeker C."/>
            <person name="Pinto D."/>
            <person name="Vollmers J."/>
            <person name="Rivas-Marin E."/>
            <person name="Kohn T."/>
            <person name="Peeters S.H."/>
            <person name="Heuer A."/>
            <person name="Rast P."/>
            <person name="Oberbeckmann S."/>
            <person name="Bunk B."/>
            <person name="Jeske O."/>
            <person name="Meyerdierks A."/>
            <person name="Storesund J.E."/>
            <person name="Kallscheuer N."/>
            <person name="Luecker S."/>
            <person name="Lage O.M."/>
            <person name="Pohl T."/>
            <person name="Merkel B.J."/>
            <person name="Hornburger P."/>
            <person name="Mueller R.-W."/>
            <person name="Bruemmer F."/>
            <person name="Labrenz M."/>
            <person name="Spormann A.M."/>
            <person name="Op den Camp H."/>
            <person name="Overmann J."/>
            <person name="Amann R."/>
            <person name="Jetten M.S.M."/>
            <person name="Mascher T."/>
            <person name="Medema M.H."/>
            <person name="Devos D.P."/>
            <person name="Kaster A.-K."/>
            <person name="Ovreas L."/>
            <person name="Rohde M."/>
            <person name="Galperin M.Y."/>
            <person name="Jogler C."/>
        </authorList>
    </citation>
    <scope>NUCLEOTIDE SEQUENCE [LARGE SCALE GENOMIC DNA]</scope>
    <source>
        <strain evidence="1 2">Mal33</strain>
    </source>
</reference>
<organism evidence="1 2">
    <name type="scientific">Rosistilla oblonga</name>
    <dbReference type="NCBI Taxonomy" id="2527990"/>
    <lineage>
        <taxon>Bacteria</taxon>
        <taxon>Pseudomonadati</taxon>
        <taxon>Planctomycetota</taxon>
        <taxon>Planctomycetia</taxon>
        <taxon>Pirellulales</taxon>
        <taxon>Pirellulaceae</taxon>
        <taxon>Rosistilla</taxon>
    </lineage>
</organism>